<gene>
    <name evidence="1" type="ORF">IE53DRAFT_174364</name>
</gene>
<protein>
    <submittedName>
        <fullName evidence="1">Uncharacterized protein</fullName>
    </submittedName>
</protein>
<accession>A0ACD0P5S2</accession>
<dbReference type="Proteomes" id="UP000245626">
    <property type="component" value="Unassembled WGS sequence"/>
</dbReference>
<reference evidence="1 2" key="1">
    <citation type="journal article" date="2018" name="Mol. Biol. Evol.">
        <title>Broad Genomic Sampling Reveals a Smut Pathogenic Ancestry of the Fungal Clade Ustilaginomycotina.</title>
        <authorList>
            <person name="Kijpornyongpan T."/>
            <person name="Mondo S.J."/>
            <person name="Barry K."/>
            <person name="Sandor L."/>
            <person name="Lee J."/>
            <person name="Lipzen A."/>
            <person name="Pangilinan J."/>
            <person name="LaButti K."/>
            <person name="Hainaut M."/>
            <person name="Henrissat B."/>
            <person name="Grigoriev I.V."/>
            <person name="Spatafora J.W."/>
            <person name="Aime M.C."/>
        </authorList>
    </citation>
    <scope>NUCLEOTIDE SEQUENCE [LARGE SCALE GENOMIC DNA]</scope>
    <source>
        <strain evidence="1 2">SA 807</strain>
    </source>
</reference>
<dbReference type="EMBL" id="KZ819727">
    <property type="protein sequence ID" value="PWN53399.1"/>
    <property type="molecule type" value="Genomic_DNA"/>
</dbReference>
<evidence type="ECO:0000313" key="1">
    <source>
        <dbReference type="EMBL" id="PWN53399.1"/>
    </source>
</evidence>
<organism evidence="1 2">
    <name type="scientific">Violaceomyces palustris</name>
    <dbReference type="NCBI Taxonomy" id="1673888"/>
    <lineage>
        <taxon>Eukaryota</taxon>
        <taxon>Fungi</taxon>
        <taxon>Dikarya</taxon>
        <taxon>Basidiomycota</taxon>
        <taxon>Ustilaginomycotina</taxon>
        <taxon>Ustilaginomycetes</taxon>
        <taxon>Violaceomycetales</taxon>
        <taxon>Violaceomycetaceae</taxon>
        <taxon>Violaceomyces</taxon>
    </lineage>
</organism>
<sequence>MTSKMRPSSLSHNNRRKKKTFLPLPPRPLKRKIKSKISTSLASTLVCSGKRRRFERGDVFLSPPPPPPPPSLSFLLNKPCAHHPSPIFHNEFDLGATLKMVFFFSLYLFPFFFHSLPPSQTLPPTHLILPPNFSSVLLTPSALTFTKRNESI</sequence>
<evidence type="ECO:0000313" key="2">
    <source>
        <dbReference type="Proteomes" id="UP000245626"/>
    </source>
</evidence>
<name>A0ACD0P5S2_9BASI</name>
<keyword evidence="2" id="KW-1185">Reference proteome</keyword>
<proteinExistence type="predicted"/>